<dbReference type="PANTHER" id="PTHR32073">
    <property type="entry name" value="GH11358P"/>
    <property type="match status" value="1"/>
</dbReference>
<dbReference type="OrthoDB" id="192887at2759"/>
<protein>
    <submittedName>
        <fullName evidence="7">Deleted in autism protein 1 homolog-like Protein</fullName>
    </submittedName>
</protein>
<keyword evidence="5" id="KW-0472">Membrane</keyword>
<dbReference type="PANTHER" id="PTHR32073:SF7">
    <property type="entry name" value="GH11358P"/>
    <property type="match status" value="1"/>
</dbReference>
<evidence type="ECO:0000256" key="5">
    <source>
        <dbReference type="SAM" id="Phobius"/>
    </source>
</evidence>
<dbReference type="OMA" id="LWAACYI"/>
<dbReference type="InterPro" id="IPR020519">
    <property type="entry name" value="DIPK2A/B"/>
</dbReference>
<evidence type="ECO:0000313" key="8">
    <source>
        <dbReference type="Proteomes" id="UP000007266"/>
    </source>
</evidence>
<reference evidence="7 8" key="1">
    <citation type="journal article" date="2008" name="Nature">
        <title>The genome of the model beetle and pest Tribolium castaneum.</title>
        <authorList>
            <consortium name="Tribolium Genome Sequencing Consortium"/>
            <person name="Richards S."/>
            <person name="Gibbs R.A."/>
            <person name="Weinstock G.M."/>
            <person name="Brown S.J."/>
            <person name="Denell R."/>
            <person name="Beeman R.W."/>
            <person name="Gibbs R."/>
            <person name="Beeman R.W."/>
            <person name="Brown S.J."/>
            <person name="Bucher G."/>
            <person name="Friedrich M."/>
            <person name="Grimmelikhuijzen C.J."/>
            <person name="Klingler M."/>
            <person name="Lorenzen M."/>
            <person name="Richards S."/>
            <person name="Roth S."/>
            <person name="Schroder R."/>
            <person name="Tautz D."/>
            <person name="Zdobnov E.M."/>
            <person name="Muzny D."/>
            <person name="Gibbs R.A."/>
            <person name="Weinstock G.M."/>
            <person name="Attaway T."/>
            <person name="Bell S."/>
            <person name="Buhay C.J."/>
            <person name="Chandrabose M.N."/>
            <person name="Chavez D."/>
            <person name="Clerk-Blankenburg K.P."/>
            <person name="Cree A."/>
            <person name="Dao M."/>
            <person name="Davis C."/>
            <person name="Chacko J."/>
            <person name="Dinh H."/>
            <person name="Dugan-Rocha S."/>
            <person name="Fowler G."/>
            <person name="Garner T.T."/>
            <person name="Garnes J."/>
            <person name="Gnirke A."/>
            <person name="Hawes A."/>
            <person name="Hernandez J."/>
            <person name="Hines S."/>
            <person name="Holder M."/>
            <person name="Hume J."/>
            <person name="Jhangiani S.N."/>
            <person name="Joshi V."/>
            <person name="Khan Z.M."/>
            <person name="Jackson L."/>
            <person name="Kovar C."/>
            <person name="Kowis A."/>
            <person name="Lee S."/>
            <person name="Lewis L.R."/>
            <person name="Margolis J."/>
            <person name="Morgan M."/>
            <person name="Nazareth L.V."/>
            <person name="Nguyen N."/>
            <person name="Okwuonu G."/>
            <person name="Parker D."/>
            <person name="Richards S."/>
            <person name="Ruiz S.J."/>
            <person name="Santibanez J."/>
            <person name="Savard J."/>
            <person name="Scherer S.E."/>
            <person name="Schneider B."/>
            <person name="Sodergren E."/>
            <person name="Tautz D."/>
            <person name="Vattahil S."/>
            <person name="Villasana D."/>
            <person name="White C.S."/>
            <person name="Wright R."/>
            <person name="Park Y."/>
            <person name="Beeman R.W."/>
            <person name="Lord J."/>
            <person name="Oppert B."/>
            <person name="Lorenzen M."/>
            <person name="Brown S."/>
            <person name="Wang L."/>
            <person name="Savard J."/>
            <person name="Tautz D."/>
            <person name="Richards S."/>
            <person name="Weinstock G."/>
            <person name="Gibbs R.A."/>
            <person name="Liu Y."/>
            <person name="Worley K."/>
            <person name="Weinstock G."/>
            <person name="Elsik C.G."/>
            <person name="Reese J.T."/>
            <person name="Elhaik E."/>
            <person name="Landan G."/>
            <person name="Graur D."/>
            <person name="Arensburger P."/>
            <person name="Atkinson P."/>
            <person name="Beeman R.W."/>
            <person name="Beidler J."/>
            <person name="Brown S.J."/>
            <person name="Demuth J.P."/>
            <person name="Drury D.W."/>
            <person name="Du Y.Z."/>
            <person name="Fujiwara H."/>
            <person name="Lorenzen M."/>
            <person name="Maselli V."/>
            <person name="Osanai M."/>
            <person name="Park Y."/>
            <person name="Robertson H.M."/>
            <person name="Tu Z."/>
            <person name="Wang J.J."/>
            <person name="Wang S."/>
            <person name="Richards S."/>
            <person name="Song H."/>
            <person name="Zhang L."/>
            <person name="Sodergren E."/>
            <person name="Werner D."/>
            <person name="Stanke M."/>
            <person name="Morgenstern B."/>
            <person name="Solovyev V."/>
            <person name="Kosarev P."/>
            <person name="Brown G."/>
            <person name="Chen H.C."/>
            <person name="Ermolaeva O."/>
            <person name="Hlavina W."/>
            <person name="Kapustin Y."/>
            <person name="Kiryutin B."/>
            <person name="Kitts P."/>
            <person name="Maglott D."/>
            <person name="Pruitt K."/>
            <person name="Sapojnikov V."/>
            <person name="Souvorov A."/>
            <person name="Mackey A.J."/>
            <person name="Waterhouse R.M."/>
            <person name="Wyder S."/>
            <person name="Zdobnov E.M."/>
            <person name="Zdobnov E.M."/>
            <person name="Wyder S."/>
            <person name="Kriventseva E.V."/>
            <person name="Kadowaki T."/>
            <person name="Bork P."/>
            <person name="Aranda M."/>
            <person name="Bao R."/>
            <person name="Beermann A."/>
            <person name="Berns N."/>
            <person name="Bolognesi R."/>
            <person name="Bonneton F."/>
            <person name="Bopp D."/>
            <person name="Brown S.J."/>
            <person name="Bucher G."/>
            <person name="Butts T."/>
            <person name="Chaumot A."/>
            <person name="Denell R.E."/>
            <person name="Ferrier D.E."/>
            <person name="Friedrich M."/>
            <person name="Gordon C.M."/>
            <person name="Jindra M."/>
            <person name="Klingler M."/>
            <person name="Lan Q."/>
            <person name="Lattorff H.M."/>
            <person name="Laudet V."/>
            <person name="von Levetsow C."/>
            <person name="Liu Z."/>
            <person name="Lutz R."/>
            <person name="Lynch J.A."/>
            <person name="da Fonseca R.N."/>
            <person name="Posnien N."/>
            <person name="Reuter R."/>
            <person name="Roth S."/>
            <person name="Savard J."/>
            <person name="Schinko J.B."/>
            <person name="Schmitt C."/>
            <person name="Schoppmeier M."/>
            <person name="Schroder R."/>
            <person name="Shippy T.D."/>
            <person name="Simonnet F."/>
            <person name="Marques-Souza H."/>
            <person name="Tautz D."/>
            <person name="Tomoyasu Y."/>
            <person name="Trauner J."/>
            <person name="Van der Zee M."/>
            <person name="Vervoort M."/>
            <person name="Wittkopp N."/>
            <person name="Wimmer E.A."/>
            <person name="Yang X."/>
            <person name="Jones A.K."/>
            <person name="Sattelle D.B."/>
            <person name="Ebert P.R."/>
            <person name="Nelson D."/>
            <person name="Scott J.G."/>
            <person name="Beeman R.W."/>
            <person name="Muthukrishnan S."/>
            <person name="Kramer K.J."/>
            <person name="Arakane Y."/>
            <person name="Beeman R.W."/>
            <person name="Zhu Q."/>
            <person name="Hogenkamp D."/>
            <person name="Dixit R."/>
            <person name="Oppert B."/>
            <person name="Jiang H."/>
            <person name="Zou Z."/>
            <person name="Marshall J."/>
            <person name="Elpidina E."/>
            <person name="Vinokurov K."/>
            <person name="Oppert C."/>
            <person name="Zou Z."/>
            <person name="Evans J."/>
            <person name="Lu Z."/>
            <person name="Zhao P."/>
            <person name="Sumathipala N."/>
            <person name="Altincicek B."/>
            <person name="Vilcinskas A."/>
            <person name="Williams M."/>
            <person name="Hultmark D."/>
            <person name="Hetru C."/>
            <person name="Jiang H."/>
            <person name="Grimmelikhuijzen C.J."/>
            <person name="Hauser F."/>
            <person name="Cazzamali G."/>
            <person name="Williamson M."/>
            <person name="Park Y."/>
            <person name="Li B."/>
            <person name="Tanaka Y."/>
            <person name="Predel R."/>
            <person name="Neupert S."/>
            <person name="Schachtner J."/>
            <person name="Verleyen P."/>
            <person name="Raible F."/>
            <person name="Bork P."/>
            <person name="Friedrich M."/>
            <person name="Walden K.K."/>
            <person name="Robertson H.M."/>
            <person name="Angeli S."/>
            <person name="Foret S."/>
            <person name="Bucher G."/>
            <person name="Schuetz S."/>
            <person name="Maleszka R."/>
            <person name="Wimmer E.A."/>
            <person name="Beeman R.W."/>
            <person name="Lorenzen M."/>
            <person name="Tomoyasu Y."/>
            <person name="Miller S.C."/>
            <person name="Grossmann D."/>
            <person name="Bucher G."/>
        </authorList>
    </citation>
    <scope>NUCLEOTIDE SEQUENCE [LARGE SCALE GENOMIC DNA]</scope>
    <source>
        <strain evidence="7 8">Georgia GA2</strain>
    </source>
</reference>
<evidence type="ECO:0000256" key="4">
    <source>
        <dbReference type="ARBA" id="ARBA00022729"/>
    </source>
</evidence>
<keyword evidence="3" id="KW-0964">Secreted</keyword>
<organism evidence="7 8">
    <name type="scientific">Tribolium castaneum</name>
    <name type="common">Red flour beetle</name>
    <dbReference type="NCBI Taxonomy" id="7070"/>
    <lineage>
        <taxon>Eukaryota</taxon>
        <taxon>Metazoa</taxon>
        <taxon>Ecdysozoa</taxon>
        <taxon>Arthropoda</taxon>
        <taxon>Hexapoda</taxon>
        <taxon>Insecta</taxon>
        <taxon>Pterygota</taxon>
        <taxon>Neoptera</taxon>
        <taxon>Endopterygota</taxon>
        <taxon>Coleoptera</taxon>
        <taxon>Polyphaga</taxon>
        <taxon>Cucujiformia</taxon>
        <taxon>Tenebrionidae</taxon>
        <taxon>Tenebrionidae incertae sedis</taxon>
        <taxon>Tribolium</taxon>
    </lineage>
</organism>
<accession>D6WV89</accession>
<comment type="similarity">
    <text evidence="2">Belongs to the DIPK family.</text>
</comment>
<dbReference type="Proteomes" id="UP000007266">
    <property type="component" value="Linkage group 8"/>
</dbReference>
<keyword evidence="5" id="KW-0812">Transmembrane</keyword>
<dbReference type="InParanoid" id="D6WV89"/>
<name>D6WV89_TRICA</name>
<keyword evidence="4" id="KW-0732">Signal</keyword>
<dbReference type="InterPro" id="IPR022049">
    <property type="entry name" value="FAM69_kinase_dom"/>
</dbReference>
<dbReference type="Pfam" id="PF12260">
    <property type="entry name" value="PIP49_C"/>
    <property type="match status" value="1"/>
</dbReference>
<dbReference type="AlphaFoldDB" id="D6WV89"/>
<evidence type="ECO:0000256" key="1">
    <source>
        <dbReference type="ARBA" id="ARBA00004613"/>
    </source>
</evidence>
<keyword evidence="5" id="KW-1133">Transmembrane helix</keyword>
<dbReference type="InterPro" id="IPR011009">
    <property type="entry name" value="Kinase-like_dom_sf"/>
</dbReference>
<evidence type="ECO:0000259" key="6">
    <source>
        <dbReference type="Pfam" id="PF12260"/>
    </source>
</evidence>
<reference evidence="7 8" key="2">
    <citation type="journal article" date="2010" name="Nucleic Acids Res.">
        <title>BeetleBase in 2010: revisions to provide comprehensive genomic information for Tribolium castaneum.</title>
        <authorList>
            <person name="Kim H.S."/>
            <person name="Murphy T."/>
            <person name="Xia J."/>
            <person name="Caragea D."/>
            <person name="Park Y."/>
            <person name="Beeman R.W."/>
            <person name="Lorenzen M.D."/>
            <person name="Butcher S."/>
            <person name="Manak J.R."/>
            <person name="Brown S.J."/>
        </authorList>
    </citation>
    <scope>GENOME REANNOTATION</scope>
    <source>
        <strain evidence="7 8">Georgia GA2</strain>
    </source>
</reference>
<dbReference type="eggNOG" id="ENOG502QUEB">
    <property type="taxonomic scope" value="Eukaryota"/>
</dbReference>
<evidence type="ECO:0000256" key="2">
    <source>
        <dbReference type="ARBA" id="ARBA00006338"/>
    </source>
</evidence>
<sequence>MKCGTILLIISTLIGIYIGILTRRVSNLFDPSKCPFCYGSDLCKDIARIRLQYKTFSDLFYNLFSVKNIFFAEYDGKRVVLKKLGHDSELEQIKSHSVDEESLVDYLVNSASGLRICYRDVAKRLVKRLRKHFDLEQIWTISQVNCEPLMLAILNGPIPKLYGSCGFVIVEEYCGQPLNHFETSPWHVRAFLALQLLEAAIDFTHKHHDFRVYLTDISPDNIAVDHNFKLTFVDLEHVILQRKENQTDVVHNTQFFPDDDFIFSEAEICSNSLSDHNIYAVCRLLLSRKAPWPMMANGLLHSPPPTIARYNNELFLLLEDCVDSNQRFDIAEKLINLLKKLNKDIS</sequence>
<comment type="subcellular location">
    <subcellularLocation>
        <location evidence="1">Secreted</location>
    </subcellularLocation>
</comment>
<evidence type="ECO:0000256" key="3">
    <source>
        <dbReference type="ARBA" id="ARBA00022525"/>
    </source>
</evidence>
<dbReference type="EMBL" id="KQ971363">
    <property type="protein sequence ID" value="EFA09089.2"/>
    <property type="molecule type" value="Genomic_DNA"/>
</dbReference>
<feature type="domain" description="FAM69 protein-kinase" evidence="6">
    <location>
        <begin position="138"/>
        <end position="322"/>
    </location>
</feature>
<dbReference type="SUPFAM" id="SSF56112">
    <property type="entry name" value="Protein kinase-like (PK-like)"/>
    <property type="match status" value="1"/>
</dbReference>
<proteinExistence type="inferred from homology"/>
<keyword evidence="8" id="KW-1185">Reference proteome</keyword>
<dbReference type="GO" id="GO:0005576">
    <property type="term" value="C:extracellular region"/>
    <property type="evidence" value="ECO:0007669"/>
    <property type="project" value="UniProtKB-SubCell"/>
</dbReference>
<evidence type="ECO:0000313" key="7">
    <source>
        <dbReference type="EMBL" id="EFA09089.2"/>
    </source>
</evidence>
<feature type="transmembrane region" description="Helical" evidence="5">
    <location>
        <begin position="6"/>
        <end position="23"/>
    </location>
</feature>
<dbReference type="HOGENOM" id="CLU_052524_0_0_1"/>
<dbReference type="STRING" id="7070.D6WV89"/>
<gene>
    <name evidence="7" type="primary">AUGUSTUS-3.0.2_06809</name>
    <name evidence="7" type="ORF">TcasGA2_TC006809</name>
</gene>